<evidence type="ECO:0000256" key="6">
    <source>
        <dbReference type="SAM" id="Phobius"/>
    </source>
</evidence>
<dbReference type="InterPro" id="IPR007267">
    <property type="entry name" value="GtrA_DPMS_TM"/>
</dbReference>
<gene>
    <name evidence="8" type="ORF">A3H55_00995</name>
</gene>
<keyword evidence="5 6" id="KW-0472">Membrane</keyword>
<reference evidence="8 9" key="1">
    <citation type="journal article" date="2016" name="Nat. Commun.">
        <title>Thousands of microbial genomes shed light on interconnected biogeochemical processes in an aquifer system.</title>
        <authorList>
            <person name="Anantharaman K."/>
            <person name="Brown C.T."/>
            <person name="Hug L.A."/>
            <person name="Sharon I."/>
            <person name="Castelle C.J."/>
            <person name="Probst A.J."/>
            <person name="Thomas B.C."/>
            <person name="Singh A."/>
            <person name="Wilkins M.J."/>
            <person name="Karaoz U."/>
            <person name="Brodie E.L."/>
            <person name="Williams K.H."/>
            <person name="Hubbard S.S."/>
            <person name="Banfield J.F."/>
        </authorList>
    </citation>
    <scope>NUCLEOTIDE SEQUENCE [LARGE SCALE GENOMIC DNA]</scope>
</reference>
<evidence type="ECO:0000313" key="8">
    <source>
        <dbReference type="EMBL" id="OGG90461.1"/>
    </source>
</evidence>
<organism evidence="8 9">
    <name type="scientific">Candidatus Kuenenbacteria bacterium RIFCSPLOWO2_02_FULL_42_16</name>
    <dbReference type="NCBI Taxonomy" id="1798564"/>
    <lineage>
        <taxon>Bacteria</taxon>
        <taxon>Candidatus Kueneniibacteriota</taxon>
    </lineage>
</organism>
<evidence type="ECO:0000256" key="4">
    <source>
        <dbReference type="ARBA" id="ARBA00022989"/>
    </source>
</evidence>
<dbReference type="GO" id="GO:0000271">
    <property type="term" value="P:polysaccharide biosynthetic process"/>
    <property type="evidence" value="ECO:0007669"/>
    <property type="project" value="InterPro"/>
</dbReference>
<protein>
    <recommendedName>
        <fullName evidence="7">GtrA/DPMS transmembrane domain-containing protein</fullName>
    </recommendedName>
</protein>
<evidence type="ECO:0000256" key="2">
    <source>
        <dbReference type="ARBA" id="ARBA00009399"/>
    </source>
</evidence>
<dbReference type="PANTHER" id="PTHR38459">
    <property type="entry name" value="PROPHAGE BACTOPRENOL-LINKED GLUCOSE TRANSLOCASE HOMOLOG"/>
    <property type="match status" value="1"/>
</dbReference>
<comment type="caution">
    <text evidence="8">The sequence shown here is derived from an EMBL/GenBank/DDBJ whole genome shotgun (WGS) entry which is preliminary data.</text>
</comment>
<feature type="transmembrane region" description="Helical" evidence="6">
    <location>
        <begin position="14"/>
        <end position="35"/>
    </location>
</feature>
<evidence type="ECO:0000256" key="5">
    <source>
        <dbReference type="ARBA" id="ARBA00023136"/>
    </source>
</evidence>
<comment type="subcellular location">
    <subcellularLocation>
        <location evidence="1">Membrane</location>
        <topology evidence="1">Multi-pass membrane protein</topology>
    </subcellularLocation>
</comment>
<dbReference type="GO" id="GO:0005886">
    <property type="term" value="C:plasma membrane"/>
    <property type="evidence" value="ECO:0007669"/>
    <property type="project" value="TreeGrafter"/>
</dbReference>
<dbReference type="InterPro" id="IPR051401">
    <property type="entry name" value="GtrA_CellWall_Glycosyl"/>
</dbReference>
<dbReference type="AlphaFoldDB" id="A0A1F6FX73"/>
<feature type="transmembrane region" description="Helical" evidence="6">
    <location>
        <begin position="41"/>
        <end position="66"/>
    </location>
</feature>
<proteinExistence type="inferred from homology"/>
<keyword evidence="3 6" id="KW-0812">Transmembrane</keyword>
<evidence type="ECO:0000256" key="1">
    <source>
        <dbReference type="ARBA" id="ARBA00004141"/>
    </source>
</evidence>
<name>A0A1F6FX73_9BACT</name>
<dbReference type="Proteomes" id="UP000177998">
    <property type="component" value="Unassembled WGS sequence"/>
</dbReference>
<evidence type="ECO:0000256" key="3">
    <source>
        <dbReference type="ARBA" id="ARBA00022692"/>
    </source>
</evidence>
<feature type="transmembrane region" description="Helical" evidence="6">
    <location>
        <begin position="105"/>
        <end position="124"/>
    </location>
</feature>
<dbReference type="Pfam" id="PF04138">
    <property type="entry name" value="GtrA_DPMS_TM"/>
    <property type="match status" value="1"/>
</dbReference>
<keyword evidence="4 6" id="KW-1133">Transmembrane helix</keyword>
<feature type="transmembrane region" description="Helical" evidence="6">
    <location>
        <begin position="78"/>
        <end position="99"/>
    </location>
</feature>
<evidence type="ECO:0000313" key="9">
    <source>
        <dbReference type="Proteomes" id="UP000177998"/>
    </source>
</evidence>
<accession>A0A1F6FX73</accession>
<dbReference type="EMBL" id="MFMZ01000045">
    <property type="protein sequence ID" value="OGG90461.1"/>
    <property type="molecule type" value="Genomic_DNA"/>
</dbReference>
<sequence length="137" mass="16109">MFKKNIFRFPNNKFARFAVSGAVGTMVDLVLLFVFTEWFAIWYLISSVFSFMFGSVTHFTVSRFWVFKNFEKSFWRQYASFFLVHLGGLGVNTLALFVLVEYAHIYYLAAKIITVLFGVSWTFWANKKFTFKKVIPL</sequence>
<dbReference type="STRING" id="1798564.A3H55_00995"/>
<dbReference type="PANTHER" id="PTHR38459:SF1">
    <property type="entry name" value="PROPHAGE BACTOPRENOL-LINKED GLUCOSE TRANSLOCASE HOMOLOG"/>
    <property type="match status" value="1"/>
</dbReference>
<evidence type="ECO:0000259" key="7">
    <source>
        <dbReference type="Pfam" id="PF04138"/>
    </source>
</evidence>
<comment type="similarity">
    <text evidence="2">Belongs to the GtrA family.</text>
</comment>
<feature type="domain" description="GtrA/DPMS transmembrane" evidence="7">
    <location>
        <begin position="16"/>
        <end position="131"/>
    </location>
</feature>